<evidence type="ECO:0000313" key="1">
    <source>
        <dbReference type="EMBL" id="KXA88987.1"/>
    </source>
</evidence>
<sequence>MAEGKPPSMDIPRLFNVFDIPEIKSVRAVSSLRQDIALEEVWNKVNKARKVRTSGKDVVKFEEGKGEYLLLFPSGYVQIYAPSEEKIRQVLRSFRDELYEMGLLK</sequence>
<comment type="caution">
    <text evidence="1">The sequence shown here is derived from an EMBL/GenBank/DDBJ whole genome shotgun (WGS) entry which is preliminary data.</text>
</comment>
<dbReference type="Proteomes" id="UP000070184">
    <property type="component" value="Unassembled WGS sequence"/>
</dbReference>
<name>A0A133U466_9EURY</name>
<gene>
    <name evidence="1" type="ORF">AKJ61_03805</name>
</gene>
<accession>A0A133U466</accession>
<proteinExistence type="predicted"/>
<dbReference type="EMBL" id="LHXK01000064">
    <property type="protein sequence ID" value="KXA88987.1"/>
    <property type="molecule type" value="Genomic_DNA"/>
</dbReference>
<protein>
    <submittedName>
        <fullName evidence="1">Uncharacterized protein</fullName>
    </submittedName>
</protein>
<evidence type="ECO:0000313" key="2">
    <source>
        <dbReference type="Proteomes" id="UP000070184"/>
    </source>
</evidence>
<dbReference type="SUPFAM" id="SSF55945">
    <property type="entry name" value="TATA-box binding protein-like"/>
    <property type="match status" value="1"/>
</dbReference>
<keyword evidence="2" id="KW-1185">Reference proteome</keyword>
<reference evidence="1 2" key="1">
    <citation type="journal article" date="2016" name="Sci. Rep.">
        <title>Metabolic traits of an uncultured archaeal lineage -MSBL1- from brine pools of the Red Sea.</title>
        <authorList>
            <person name="Mwirichia R."/>
            <person name="Alam I."/>
            <person name="Rashid M."/>
            <person name="Vinu M."/>
            <person name="Ba-Alawi W."/>
            <person name="Anthony Kamau A."/>
            <person name="Kamanda Ngugi D."/>
            <person name="Goker M."/>
            <person name="Klenk H.P."/>
            <person name="Bajic V."/>
            <person name="Stingl U."/>
        </authorList>
    </citation>
    <scope>NUCLEOTIDE SEQUENCE [LARGE SCALE GENOMIC DNA]</scope>
    <source>
        <strain evidence="1">SCGC-AAA259B11</strain>
    </source>
</reference>
<organism evidence="1 2">
    <name type="scientific">candidate division MSBL1 archaeon SCGC-AAA259B11</name>
    <dbReference type="NCBI Taxonomy" id="1698260"/>
    <lineage>
        <taxon>Archaea</taxon>
        <taxon>Methanobacteriati</taxon>
        <taxon>Methanobacteriota</taxon>
        <taxon>candidate division MSBL1</taxon>
    </lineage>
</organism>
<dbReference type="AlphaFoldDB" id="A0A133U466"/>